<dbReference type="Proteomes" id="UP000590647">
    <property type="component" value="Unassembled WGS sequence"/>
</dbReference>
<organism evidence="6 7">
    <name type="scientific">Streptomyces caelestis</name>
    <dbReference type="NCBI Taxonomy" id="36816"/>
    <lineage>
        <taxon>Bacteria</taxon>
        <taxon>Bacillati</taxon>
        <taxon>Actinomycetota</taxon>
        <taxon>Actinomycetes</taxon>
        <taxon>Kitasatosporales</taxon>
        <taxon>Streptomycetaceae</taxon>
        <taxon>Streptomyces</taxon>
    </lineage>
</organism>
<dbReference type="AlphaFoldDB" id="A0A7W9HAL1"/>
<dbReference type="Pfam" id="PF00440">
    <property type="entry name" value="TetR_N"/>
    <property type="match status" value="1"/>
</dbReference>
<feature type="DNA-binding region" description="H-T-H motif" evidence="4">
    <location>
        <begin position="35"/>
        <end position="54"/>
    </location>
</feature>
<dbReference type="InterPro" id="IPR054129">
    <property type="entry name" value="DesT_TetR_C"/>
</dbReference>
<dbReference type="InterPro" id="IPR001647">
    <property type="entry name" value="HTH_TetR"/>
</dbReference>
<dbReference type="GO" id="GO:0045892">
    <property type="term" value="P:negative regulation of DNA-templated transcription"/>
    <property type="evidence" value="ECO:0007669"/>
    <property type="project" value="UniProtKB-ARBA"/>
</dbReference>
<comment type="caution">
    <text evidence="6">The sequence shown here is derived from an EMBL/GenBank/DDBJ whole genome shotgun (WGS) entry which is preliminary data.</text>
</comment>
<evidence type="ECO:0000256" key="1">
    <source>
        <dbReference type="ARBA" id="ARBA00023015"/>
    </source>
</evidence>
<evidence type="ECO:0000259" key="5">
    <source>
        <dbReference type="PROSITE" id="PS50977"/>
    </source>
</evidence>
<keyword evidence="1" id="KW-0805">Transcription regulation</keyword>
<dbReference type="GO" id="GO:0003700">
    <property type="term" value="F:DNA-binding transcription factor activity"/>
    <property type="evidence" value="ECO:0007669"/>
    <property type="project" value="TreeGrafter"/>
</dbReference>
<dbReference type="PANTHER" id="PTHR30055">
    <property type="entry name" value="HTH-TYPE TRANSCRIPTIONAL REGULATOR RUTR"/>
    <property type="match status" value="1"/>
</dbReference>
<dbReference type="InterPro" id="IPR009057">
    <property type="entry name" value="Homeodomain-like_sf"/>
</dbReference>
<dbReference type="Pfam" id="PF21943">
    <property type="entry name" value="TetR_C_46"/>
    <property type="match status" value="1"/>
</dbReference>
<dbReference type="InterPro" id="IPR050109">
    <property type="entry name" value="HTH-type_TetR-like_transc_reg"/>
</dbReference>
<dbReference type="PRINTS" id="PR00455">
    <property type="entry name" value="HTHTETR"/>
</dbReference>
<name>A0A7W9HAL1_9ACTN</name>
<dbReference type="SUPFAM" id="SSF48498">
    <property type="entry name" value="Tetracyclin repressor-like, C-terminal domain"/>
    <property type="match status" value="1"/>
</dbReference>
<keyword evidence="2 4" id="KW-0238">DNA-binding</keyword>
<accession>A0A7W9HAL1</accession>
<reference evidence="6 7" key="1">
    <citation type="submission" date="2020-08" db="EMBL/GenBank/DDBJ databases">
        <title>Sequencing the genomes of 1000 actinobacteria strains.</title>
        <authorList>
            <person name="Klenk H.-P."/>
        </authorList>
    </citation>
    <scope>NUCLEOTIDE SEQUENCE [LARGE SCALE GENOMIC DNA]</scope>
    <source>
        <strain evidence="6 7">DSM 40084</strain>
    </source>
</reference>
<feature type="domain" description="HTH tetR-type" evidence="5">
    <location>
        <begin position="12"/>
        <end position="72"/>
    </location>
</feature>
<sequence length="220" mass="23796">MSGTGRRRLPRQVREQQIIDAGVRVFSKRGYHAAVVDEIAELADISKPMVYLYFGSKEGLFIACIRREGERLTRGFQEAASAGKSADEQLWAGLSAFFGYVAATRDGWVVLYRQAPEQGGEIAAEVRRQREAVMAAVVELVRSGASGSGALAERGGRDAEFVAHALVGAADSLTGWMADHPGETPDKVTLRLMNMVWVGMRNVLDGEVWVPPDGDSAAGE</sequence>
<dbReference type="FunFam" id="1.10.10.60:FF:000141">
    <property type="entry name" value="TetR family transcriptional regulator"/>
    <property type="match status" value="1"/>
</dbReference>
<evidence type="ECO:0000256" key="4">
    <source>
        <dbReference type="PROSITE-ProRule" id="PRU00335"/>
    </source>
</evidence>
<dbReference type="InterPro" id="IPR036271">
    <property type="entry name" value="Tet_transcr_reg_TetR-rel_C_sf"/>
</dbReference>
<dbReference type="PANTHER" id="PTHR30055:SF158">
    <property type="entry name" value="POSSIBLE TRANSCRIPTIONAL REGULATORY PROTEIN (PROBABLY TETR-FAMILY)"/>
    <property type="match status" value="1"/>
</dbReference>
<evidence type="ECO:0000256" key="2">
    <source>
        <dbReference type="ARBA" id="ARBA00023125"/>
    </source>
</evidence>
<dbReference type="Gene3D" id="1.10.357.10">
    <property type="entry name" value="Tetracycline Repressor, domain 2"/>
    <property type="match status" value="1"/>
</dbReference>
<dbReference type="RefSeq" id="WP_184990547.1">
    <property type="nucleotide sequence ID" value="NZ_JACHNE010000001.1"/>
</dbReference>
<dbReference type="EMBL" id="JACHNE010000001">
    <property type="protein sequence ID" value="MBB5798727.1"/>
    <property type="molecule type" value="Genomic_DNA"/>
</dbReference>
<dbReference type="PROSITE" id="PS50977">
    <property type="entry name" value="HTH_TETR_2"/>
    <property type="match status" value="1"/>
</dbReference>
<evidence type="ECO:0000313" key="6">
    <source>
        <dbReference type="EMBL" id="MBB5798727.1"/>
    </source>
</evidence>
<dbReference type="SUPFAM" id="SSF46689">
    <property type="entry name" value="Homeodomain-like"/>
    <property type="match status" value="1"/>
</dbReference>
<protein>
    <submittedName>
        <fullName evidence="6">AcrR family transcriptional regulator</fullName>
    </submittedName>
</protein>
<evidence type="ECO:0000256" key="3">
    <source>
        <dbReference type="ARBA" id="ARBA00023163"/>
    </source>
</evidence>
<dbReference type="GO" id="GO:0000976">
    <property type="term" value="F:transcription cis-regulatory region binding"/>
    <property type="evidence" value="ECO:0007669"/>
    <property type="project" value="TreeGrafter"/>
</dbReference>
<evidence type="ECO:0000313" key="7">
    <source>
        <dbReference type="Proteomes" id="UP000590647"/>
    </source>
</evidence>
<proteinExistence type="predicted"/>
<keyword evidence="7" id="KW-1185">Reference proteome</keyword>
<keyword evidence="3" id="KW-0804">Transcription</keyword>
<gene>
    <name evidence="6" type="ORF">HDA41_006691</name>
</gene>